<protein>
    <submittedName>
        <fullName evidence="2">Uncharacterized protein</fullName>
    </submittedName>
</protein>
<feature type="compositionally biased region" description="Acidic residues" evidence="1">
    <location>
        <begin position="166"/>
        <end position="175"/>
    </location>
</feature>
<evidence type="ECO:0000256" key="1">
    <source>
        <dbReference type="SAM" id="MobiDB-lite"/>
    </source>
</evidence>
<reference evidence="3" key="1">
    <citation type="submission" date="2024-06" db="EMBL/GenBank/DDBJ databases">
        <title>Multi-omics analyses provide insights into the biosynthesis of the anticancer antibiotic pleurotin in Hohenbuehelia grisea.</title>
        <authorList>
            <person name="Weaver J.A."/>
            <person name="Alberti F."/>
        </authorList>
    </citation>
    <scope>NUCLEOTIDE SEQUENCE [LARGE SCALE GENOMIC DNA]</scope>
    <source>
        <strain evidence="3">T-177</strain>
    </source>
</reference>
<evidence type="ECO:0000313" key="2">
    <source>
        <dbReference type="EMBL" id="KAL0955280.1"/>
    </source>
</evidence>
<comment type="caution">
    <text evidence="2">The sequence shown here is derived from an EMBL/GenBank/DDBJ whole genome shotgun (WGS) entry which is preliminary data.</text>
</comment>
<organism evidence="2 3">
    <name type="scientific">Hohenbuehelia grisea</name>
    <dbReference type="NCBI Taxonomy" id="104357"/>
    <lineage>
        <taxon>Eukaryota</taxon>
        <taxon>Fungi</taxon>
        <taxon>Dikarya</taxon>
        <taxon>Basidiomycota</taxon>
        <taxon>Agaricomycotina</taxon>
        <taxon>Agaricomycetes</taxon>
        <taxon>Agaricomycetidae</taxon>
        <taxon>Agaricales</taxon>
        <taxon>Pleurotineae</taxon>
        <taxon>Pleurotaceae</taxon>
        <taxon>Hohenbuehelia</taxon>
    </lineage>
</organism>
<keyword evidence="3" id="KW-1185">Reference proteome</keyword>
<feature type="region of interest" description="Disordered" evidence="1">
    <location>
        <begin position="143"/>
        <end position="175"/>
    </location>
</feature>
<evidence type="ECO:0000313" key="3">
    <source>
        <dbReference type="Proteomes" id="UP001556367"/>
    </source>
</evidence>
<sequence>MPEGRLNGRYLLGGALNSTCDGLAIWPYPINGLQRVPPSDLVDYFATHQARGPSCLCASQKAASHTLNKYTEAAVFRVQNGRPGVNGKWVFACRDGICRYWIIIDNIWFRPGLTIKRYPLRALNDLAEPPIEFRPLGGEEAFFADIPDTGTPPPVLAGTRRPREEDSSDDDELVT</sequence>
<accession>A0ABR3JHP3</accession>
<dbReference type="EMBL" id="JASNQZ010000007">
    <property type="protein sequence ID" value="KAL0955280.1"/>
    <property type="molecule type" value="Genomic_DNA"/>
</dbReference>
<dbReference type="Proteomes" id="UP001556367">
    <property type="component" value="Unassembled WGS sequence"/>
</dbReference>
<name>A0ABR3JHP3_9AGAR</name>
<gene>
    <name evidence="2" type="ORF">HGRIS_004170</name>
</gene>
<proteinExistence type="predicted"/>